<dbReference type="AlphaFoldDB" id="Q5WIC0"/>
<reference evidence="1 2" key="5">
    <citation type="journal article" date="2007" name="Extremophiles">
        <title>Intragenomic diversity of the V1 regions of 16S rRNA genes in high-alkaline protease-producing Bacillus clausii spp.</title>
        <authorList>
            <person name="Kageyama Y."/>
            <person name="Takaki Y."/>
            <person name="Shimamura S."/>
            <person name="Nishi S."/>
            <person name="Nogi Y."/>
            <person name="Uchimura K."/>
            <person name="Kobayashi T."/>
            <person name="Hitomi J."/>
            <person name="Ozaki K."/>
            <person name="Kawai S."/>
            <person name="Ito S."/>
            <person name="Horikoshi K."/>
        </authorList>
    </citation>
    <scope>NUCLEOTIDE SEQUENCE [LARGE SCALE GENOMIC DNA]</scope>
    <source>
        <strain evidence="1 2">KSM-K16</strain>
    </source>
</reference>
<reference evidence="1 2" key="2">
    <citation type="journal article" date="1995" name="Appl. Microbiol. Biotechnol.">
        <title>Purification and properties of an alkaline protease from alkalophilic Bacillus sp. KSM-K16.</title>
        <authorList>
            <person name="Kobayashi T."/>
            <person name="Hakamada Y."/>
            <person name="Adachi S."/>
            <person name="Hitomi J."/>
            <person name="Yoshimatsu T."/>
            <person name="Koike K."/>
            <person name="Kawai S."/>
            <person name="Ito S."/>
        </authorList>
    </citation>
    <scope>NUCLEOTIDE SEQUENCE [LARGE SCALE GENOMIC DNA]</scope>
    <source>
        <strain evidence="1 2">KSM-K16</strain>
    </source>
</reference>
<dbReference type="OrthoDB" id="3035438at2"/>
<keyword evidence="2" id="KW-1185">Reference proteome</keyword>
<dbReference type="KEGG" id="bcl:ABC1347"/>
<reference evidence="1 2" key="3">
    <citation type="journal article" date="1997" name="Protein Eng.">
        <title>High-resolution crystal structure of M-protease: phylogeny aided analysis of the high-alkaline adaptation mechanism.</title>
        <authorList>
            <person name="Shirai T."/>
            <person name="Suzuki A."/>
            <person name="Yamane T."/>
            <person name="Ashida T."/>
            <person name="Kobayashi T."/>
            <person name="Ito S."/>
        </authorList>
    </citation>
    <scope>NUCLEOTIDE SEQUENCE [LARGE SCALE GENOMIC DNA]</scope>
    <source>
        <strain evidence="1 2">KSM-K16</strain>
    </source>
</reference>
<proteinExistence type="predicted"/>
<sequence>MAYFESEILNELKTGEEYTGRQLSIFQENNREAIFLSDIAQLIDYKNYIVTSISSDFVLKMSENYHIIPGRKSKIYKIRMV</sequence>
<organism evidence="1 2">
    <name type="scientific">Shouchella clausii (strain KSM-K16)</name>
    <name type="common">Alkalihalobacillus clausii</name>
    <dbReference type="NCBI Taxonomy" id="66692"/>
    <lineage>
        <taxon>Bacteria</taxon>
        <taxon>Bacillati</taxon>
        <taxon>Bacillota</taxon>
        <taxon>Bacilli</taxon>
        <taxon>Bacillales</taxon>
        <taxon>Bacillaceae</taxon>
        <taxon>Shouchella</taxon>
    </lineage>
</organism>
<gene>
    <name evidence="1" type="ordered locus">ABC1347</name>
</gene>
<reference evidence="2" key="4">
    <citation type="submission" date="2003-10" db="EMBL/GenBank/DDBJ databases">
        <title>The complete genome sequence of the alkaliphilic Bacillus clausii KSM-K16.</title>
        <authorList>
            <person name="Takaki Y."/>
            <person name="Kageyama Y."/>
            <person name="Shimamura S."/>
            <person name="Suzuki H."/>
            <person name="Nishi S."/>
            <person name="Hatada Y."/>
            <person name="Kawai S."/>
            <person name="Ito S."/>
            <person name="Horikoshi K."/>
        </authorList>
    </citation>
    <scope>NUCLEOTIDE SEQUENCE [LARGE SCALE GENOMIC DNA]</scope>
    <source>
        <strain evidence="2">KSM-K16</strain>
    </source>
</reference>
<dbReference type="STRING" id="66692.ABC1347"/>
<evidence type="ECO:0000313" key="1">
    <source>
        <dbReference type="EMBL" id="BAD63885.1"/>
    </source>
</evidence>
<protein>
    <submittedName>
        <fullName evidence="1">Uncharacterized protein</fullName>
    </submittedName>
</protein>
<dbReference type="Proteomes" id="UP000001168">
    <property type="component" value="Chromosome"/>
</dbReference>
<reference evidence="1 2" key="1">
    <citation type="journal article" date="1994" name="J. Ferment. Bioeng.">
        <title>Molecular cloning and nucleotide sequence of the gene for an alkaline protease from the alkalophilic Bacillus sp. KSM-K16.</title>
        <authorList>
            <person name="Hakamada Y."/>
            <person name="Kobayashi T."/>
            <person name="Hitomi J."/>
            <person name="Kawai S."/>
            <person name="Ito S."/>
        </authorList>
    </citation>
    <scope>NUCLEOTIDE SEQUENCE [LARGE SCALE GENOMIC DNA]</scope>
    <source>
        <strain evidence="1 2">KSM-K16</strain>
    </source>
</reference>
<dbReference type="RefSeq" id="WP_011246198.1">
    <property type="nucleotide sequence ID" value="NC_006582.1"/>
</dbReference>
<accession>Q5WIC0</accession>
<evidence type="ECO:0000313" key="2">
    <source>
        <dbReference type="Proteomes" id="UP000001168"/>
    </source>
</evidence>
<dbReference type="HOGENOM" id="CLU_2566787_0_0_9"/>
<dbReference type="EMBL" id="AP006627">
    <property type="protein sequence ID" value="BAD63885.1"/>
    <property type="molecule type" value="Genomic_DNA"/>
</dbReference>
<name>Q5WIC0_SHOC1</name>